<keyword evidence="1" id="KW-0539">Nucleus</keyword>
<keyword evidence="1" id="KW-0235">DNA replication</keyword>
<dbReference type="GO" id="GO:0006368">
    <property type="term" value="P:transcription elongation by RNA polymerase II"/>
    <property type="evidence" value="ECO:0007669"/>
    <property type="project" value="TreeGrafter"/>
</dbReference>
<dbReference type="GO" id="GO:0006281">
    <property type="term" value="P:DNA repair"/>
    <property type="evidence" value="ECO:0007669"/>
    <property type="project" value="UniProtKB-UniRule"/>
</dbReference>
<keyword evidence="1" id="KW-0234">DNA repair</keyword>
<name>A0A397FI73_APHAT</name>
<organism evidence="3 4">
    <name type="scientific">Aphanomyces astaci</name>
    <name type="common">Crayfish plague agent</name>
    <dbReference type="NCBI Taxonomy" id="112090"/>
    <lineage>
        <taxon>Eukaryota</taxon>
        <taxon>Sar</taxon>
        <taxon>Stramenopiles</taxon>
        <taxon>Oomycota</taxon>
        <taxon>Saprolegniomycetes</taxon>
        <taxon>Saprolegniales</taxon>
        <taxon>Verrucalvaceae</taxon>
        <taxon>Aphanomyces</taxon>
    </lineage>
</organism>
<dbReference type="PROSITE" id="PS51269">
    <property type="entry name" value="COMM"/>
    <property type="match status" value="1"/>
</dbReference>
<dbReference type="GO" id="GO:0035101">
    <property type="term" value="C:FACT complex"/>
    <property type="evidence" value="ECO:0007669"/>
    <property type="project" value="UniProtKB-UniRule"/>
</dbReference>
<keyword evidence="1" id="KW-0158">Chromosome</keyword>
<keyword evidence="1" id="KW-0805">Transcription regulation</keyword>
<dbReference type="Pfam" id="PF14826">
    <property type="entry name" value="FACT-Spt16_Nlob"/>
    <property type="match status" value="1"/>
</dbReference>
<keyword evidence="1" id="KW-0804">Transcription</keyword>
<dbReference type="PANTHER" id="PTHR13980:SF15">
    <property type="entry name" value="FACT COMPLEX SUBUNIT SPT16"/>
    <property type="match status" value="1"/>
</dbReference>
<dbReference type="Gene3D" id="3.40.350.10">
    <property type="entry name" value="Creatinase/prolidase N-terminal domain"/>
    <property type="match status" value="1"/>
</dbReference>
<reference evidence="3 4" key="1">
    <citation type="submission" date="2018-08" db="EMBL/GenBank/DDBJ databases">
        <title>Aphanomyces genome sequencing and annotation.</title>
        <authorList>
            <person name="Minardi D."/>
            <person name="Oidtmann B."/>
            <person name="Van Der Giezen M."/>
            <person name="Studholme D.J."/>
        </authorList>
    </citation>
    <scope>NUCLEOTIDE SEQUENCE [LARGE SCALE GENOMIC DNA]</scope>
    <source>
        <strain evidence="3 4">197901</strain>
    </source>
</reference>
<feature type="domain" description="COMM" evidence="2">
    <location>
        <begin position="134"/>
        <end position="203"/>
    </location>
</feature>
<dbReference type="VEuPathDB" id="FungiDB:H257_10082"/>
<evidence type="ECO:0000259" key="2">
    <source>
        <dbReference type="PROSITE" id="PS51269"/>
    </source>
</evidence>
<protein>
    <recommendedName>
        <fullName evidence="1">FACT complex subunit</fullName>
    </recommendedName>
</protein>
<dbReference type="PANTHER" id="PTHR13980">
    <property type="entry name" value="CDC68 RELATED"/>
    <property type="match status" value="1"/>
</dbReference>
<dbReference type="InterPro" id="IPR017920">
    <property type="entry name" value="COMM"/>
</dbReference>
<evidence type="ECO:0000313" key="3">
    <source>
        <dbReference type="EMBL" id="RHZ23087.1"/>
    </source>
</evidence>
<dbReference type="EMBL" id="QUTE01008721">
    <property type="protein sequence ID" value="RHZ23087.1"/>
    <property type="molecule type" value="Genomic_DNA"/>
</dbReference>
<evidence type="ECO:0000256" key="1">
    <source>
        <dbReference type="RuleBase" id="RU367052"/>
    </source>
</evidence>
<dbReference type="InterPro" id="IPR029149">
    <property type="entry name" value="Creatin/AminoP/Spt16_N"/>
</dbReference>
<dbReference type="VEuPathDB" id="FungiDB:H257_10081"/>
<dbReference type="GO" id="GO:0006260">
    <property type="term" value="P:DNA replication"/>
    <property type="evidence" value="ECO:0007669"/>
    <property type="project" value="UniProtKB-KW"/>
</dbReference>
<dbReference type="InterPro" id="IPR029148">
    <property type="entry name" value="FACT-SPT16_Nlobe"/>
</dbReference>
<dbReference type="SMART" id="SM01285">
    <property type="entry name" value="FACT-Spt16_Nlob"/>
    <property type="match status" value="1"/>
</dbReference>
<dbReference type="AlphaFoldDB" id="A0A397FI73"/>
<keyword evidence="1" id="KW-0227">DNA damage</keyword>
<evidence type="ECO:0000313" key="4">
    <source>
        <dbReference type="Proteomes" id="UP000266196"/>
    </source>
</evidence>
<sequence>MALGSAVEGQIQRAATELPGAVLRQLFALAVEQLSYPSPTSPALPALDSASSVGKKLMSFVISSLTFIQTLVDQSVVLKEAYAAISHVSYTTSRRLVEELGVVENAVDDIAGLLHTSVPNIRALGGVSGLELNEVVGVSWQLDHCIRSSTYGNIREQLYLIVLTTKSPRTGVVATVEFTCTVAQLEELVYKLQEATHQIDKAIASFADPLSERANMSAPQLDQELFFRRLNNIYASWRDPKNAEWDDVESFLVLAGKPNPDDSGYRKSAVLQFYLLGFLEFPETLMVFTKSKLLVLTSGKKYTMLEAILGGNDTSDVKLELLKRDKTDGNKANYAALIAAIEADSVKKRVGVLAKESPDGDFVQLFQKEVDAAGMDKIDISKGIECALRVKAPEELENIRWAGALTKKVFQSK</sequence>
<feature type="non-terminal residue" evidence="3">
    <location>
        <position position="413"/>
    </location>
</feature>
<dbReference type="InterPro" id="IPR040258">
    <property type="entry name" value="Spt16"/>
</dbReference>
<comment type="similarity">
    <text evidence="1">Belongs to the peptidase M24 family. SPT16 subfamily.</text>
</comment>
<accession>A0A397FI73</accession>
<dbReference type="Proteomes" id="UP000266196">
    <property type="component" value="Unassembled WGS sequence"/>
</dbReference>
<comment type="function">
    <text evidence="1">Component of the FACT complex, a general chromatin factor that acts to reorganize nucleosomes. The FACT complex is involved in multiple processes that require DNA as a template such as mRNA elongation, DNA replication and DNA repair. During transcription elongation the FACT complex acts as a histone chaperone that both destabilizes and restores nucleosomal structure. It facilitates the passage of RNA polymerase II and transcription by promoting the dissociation of one histone H2A-H2B dimer from the nucleosome, then subsequently promotes the reestablishment of the nucleosome following the passage of RNA polymerase II.</text>
</comment>
<gene>
    <name evidence="3" type="ORF">DYB31_011747</name>
</gene>
<dbReference type="GO" id="GO:0031491">
    <property type="term" value="F:nucleosome binding"/>
    <property type="evidence" value="ECO:0007669"/>
    <property type="project" value="TreeGrafter"/>
</dbReference>
<dbReference type="Pfam" id="PF07258">
    <property type="entry name" value="COMM_domain"/>
    <property type="match status" value="1"/>
</dbReference>
<comment type="caution">
    <text evidence="3">The sequence shown here is derived from an EMBL/GenBank/DDBJ whole genome shotgun (WGS) entry which is preliminary data.</text>
</comment>
<proteinExistence type="inferred from homology"/>
<comment type="subcellular location">
    <subcellularLocation>
        <location evidence="1">Nucleus</location>
    </subcellularLocation>
    <subcellularLocation>
        <location evidence="1">Chromosome</location>
    </subcellularLocation>
</comment>
<comment type="subunit">
    <text evidence="1">Component of the FACT complex.</text>
</comment>